<keyword evidence="2" id="KW-1133">Transmembrane helix</keyword>
<dbReference type="InterPro" id="IPR022127">
    <property type="entry name" value="STIMATE/YPL162C"/>
</dbReference>
<organism evidence="3 4">
    <name type="scientific">Lipomyces tetrasporus</name>
    <dbReference type="NCBI Taxonomy" id="54092"/>
    <lineage>
        <taxon>Eukaryota</taxon>
        <taxon>Fungi</taxon>
        <taxon>Dikarya</taxon>
        <taxon>Ascomycota</taxon>
        <taxon>Saccharomycotina</taxon>
        <taxon>Lipomycetes</taxon>
        <taxon>Lipomycetales</taxon>
        <taxon>Lipomycetaceae</taxon>
        <taxon>Lipomyces</taxon>
    </lineage>
</organism>
<feature type="compositionally biased region" description="Acidic residues" evidence="1">
    <location>
        <begin position="441"/>
        <end position="452"/>
    </location>
</feature>
<name>A0AAD7VQK2_9ASCO</name>
<dbReference type="EMBL" id="JARPMG010000009">
    <property type="protein sequence ID" value="KAJ8098213.1"/>
    <property type="molecule type" value="Genomic_DNA"/>
</dbReference>
<feature type="transmembrane region" description="Helical" evidence="2">
    <location>
        <begin position="97"/>
        <end position="122"/>
    </location>
</feature>
<feature type="compositionally biased region" description="Polar residues" evidence="1">
    <location>
        <begin position="321"/>
        <end position="333"/>
    </location>
</feature>
<evidence type="ECO:0000256" key="1">
    <source>
        <dbReference type="SAM" id="MobiDB-lite"/>
    </source>
</evidence>
<evidence type="ECO:0000313" key="3">
    <source>
        <dbReference type="EMBL" id="KAJ8098213.1"/>
    </source>
</evidence>
<protein>
    <submittedName>
        <fullName evidence="3">Uncharacterized protein</fullName>
    </submittedName>
</protein>
<feature type="transmembrane region" description="Helical" evidence="2">
    <location>
        <begin position="142"/>
        <end position="164"/>
    </location>
</feature>
<proteinExistence type="predicted"/>
<dbReference type="Pfam" id="PF12400">
    <property type="entry name" value="STIMATE"/>
    <property type="match status" value="1"/>
</dbReference>
<feature type="compositionally biased region" description="Low complexity" evidence="1">
    <location>
        <begin position="368"/>
        <end position="389"/>
    </location>
</feature>
<sequence length="479" mass="54159">MQFGMLESDPRDARIRVPPHLDGMVHSPPHYPFFDHTDRTFPQHPRSPHFWEKNGTIPPCDFLNKRFAHGHFTILVLSFTIFFLLRRLEWPRRRLSIWFLDFLRQSIAGVASKFLFVIVFYMSMDSHVYTDPIVCRLPVVSFFFETVIGLPMLYCIYRGVFALARRISLGRARYILNDEVFRVGLQSGNYGNPIRVSVFVKQTLLLCCASIVTKFFESFLLYSARSFDKLLVMILLGWTWQLGNGAEILMAAVVYPLVFWTIQYITIDRIIRYSPQSARKSQGDLEEGQDRCDQDGEAVFGGEQLATVDERGVPLQERVATRTQPDIVNSGEPSSARYVASRLSSSSQAQSLRNPAEGIEHQDRFAISPSQTSSSSGESSSYFTSPSSSRHTSILTTLLTAPRHFSSPTSSGSSSTAATTVTRAVAPPSYVSPPTPVPCDPLEEESHIEEELPTYADSQRQALESSDRDRQRIMDLKRQ</sequence>
<comment type="caution">
    <text evidence="3">The sequence shown here is derived from an EMBL/GenBank/DDBJ whole genome shotgun (WGS) entry which is preliminary data.</text>
</comment>
<dbReference type="GeneID" id="80883468"/>
<reference evidence="3" key="1">
    <citation type="submission" date="2023-03" db="EMBL/GenBank/DDBJ databases">
        <title>Near-Complete genome sequence of Lipomyces tetrasporous NRRL Y-64009, an oleaginous yeast capable of growing on lignocellulosic hydrolysates.</title>
        <authorList>
            <consortium name="Lawrence Berkeley National Laboratory"/>
            <person name="Jagtap S.S."/>
            <person name="Liu J.-J."/>
            <person name="Walukiewicz H.E."/>
            <person name="Pangilinan J."/>
            <person name="Lipzen A."/>
            <person name="Ahrendt S."/>
            <person name="Koriabine M."/>
            <person name="Cobaugh K."/>
            <person name="Salamov A."/>
            <person name="Yoshinaga Y."/>
            <person name="Ng V."/>
            <person name="Daum C."/>
            <person name="Grigoriev I.V."/>
            <person name="Slininger P.J."/>
            <person name="Dien B.S."/>
            <person name="Jin Y.-S."/>
            <person name="Rao C.V."/>
        </authorList>
    </citation>
    <scope>NUCLEOTIDE SEQUENCE</scope>
    <source>
        <strain evidence="3">NRRL Y-64009</strain>
    </source>
</reference>
<feature type="compositionally biased region" description="Low complexity" evidence="1">
    <location>
        <begin position="334"/>
        <end position="353"/>
    </location>
</feature>
<evidence type="ECO:0000313" key="4">
    <source>
        <dbReference type="Proteomes" id="UP001217417"/>
    </source>
</evidence>
<dbReference type="AlphaFoldDB" id="A0AAD7VQK2"/>
<feature type="region of interest" description="Disordered" evidence="1">
    <location>
        <begin position="403"/>
        <end position="479"/>
    </location>
</feature>
<accession>A0AAD7VQK2</accession>
<dbReference type="RefSeq" id="XP_056041663.1">
    <property type="nucleotide sequence ID" value="XM_056188302.1"/>
</dbReference>
<gene>
    <name evidence="3" type="ORF">POJ06DRAFT_258870</name>
</gene>
<evidence type="ECO:0000256" key="2">
    <source>
        <dbReference type="SAM" id="Phobius"/>
    </source>
</evidence>
<feature type="compositionally biased region" description="Basic and acidic residues" evidence="1">
    <location>
        <begin position="465"/>
        <end position="479"/>
    </location>
</feature>
<feature type="compositionally biased region" description="Low complexity" evidence="1">
    <location>
        <begin position="406"/>
        <end position="429"/>
    </location>
</feature>
<dbReference type="PANTHER" id="PTHR31735">
    <property type="entry name" value="VACUOLAR MEMBRANE PROTEIN YPL162C"/>
    <property type="match status" value="1"/>
</dbReference>
<feature type="transmembrane region" description="Helical" evidence="2">
    <location>
        <begin position="67"/>
        <end position="85"/>
    </location>
</feature>
<feature type="region of interest" description="Disordered" evidence="1">
    <location>
        <begin position="311"/>
        <end position="389"/>
    </location>
</feature>
<feature type="transmembrane region" description="Helical" evidence="2">
    <location>
        <begin position="203"/>
        <end position="222"/>
    </location>
</feature>
<dbReference type="PANTHER" id="PTHR31735:SF1">
    <property type="entry name" value="VACUOLAR MEMBRANE PROTEIN YPL162C"/>
    <property type="match status" value="1"/>
</dbReference>
<keyword evidence="4" id="KW-1185">Reference proteome</keyword>
<dbReference type="Proteomes" id="UP001217417">
    <property type="component" value="Unassembled WGS sequence"/>
</dbReference>
<feature type="transmembrane region" description="Helical" evidence="2">
    <location>
        <begin position="242"/>
        <end position="262"/>
    </location>
</feature>
<keyword evidence="2" id="KW-0472">Membrane</keyword>
<feature type="compositionally biased region" description="Pro residues" evidence="1">
    <location>
        <begin position="430"/>
        <end position="439"/>
    </location>
</feature>
<dbReference type="GO" id="GO:0016020">
    <property type="term" value="C:membrane"/>
    <property type="evidence" value="ECO:0007669"/>
    <property type="project" value="TreeGrafter"/>
</dbReference>
<keyword evidence="2" id="KW-0812">Transmembrane</keyword>